<dbReference type="GO" id="GO:0008465">
    <property type="term" value="F:hydroxypyruvate reductase (NADH) activity"/>
    <property type="evidence" value="ECO:0007669"/>
    <property type="project" value="UniProtKB-EC"/>
</dbReference>
<evidence type="ECO:0000256" key="1">
    <source>
        <dbReference type="ARBA" id="ARBA00005854"/>
    </source>
</evidence>
<proteinExistence type="inferred from homology"/>
<accession>A0A7W4W3B4</accession>
<evidence type="ECO:0000259" key="6">
    <source>
        <dbReference type="Pfam" id="PF02826"/>
    </source>
</evidence>
<organism evidence="7 8">
    <name type="scientific">Litorivivens lipolytica</name>
    <dbReference type="NCBI Taxonomy" id="1524264"/>
    <lineage>
        <taxon>Bacteria</taxon>
        <taxon>Pseudomonadati</taxon>
        <taxon>Pseudomonadota</taxon>
        <taxon>Gammaproteobacteria</taxon>
        <taxon>Litorivivens</taxon>
    </lineage>
</organism>
<dbReference type="PANTHER" id="PTHR43761:SF1">
    <property type="entry name" value="D-ISOMER SPECIFIC 2-HYDROXYACID DEHYDROGENASE CATALYTIC DOMAIN-CONTAINING PROTEIN-RELATED"/>
    <property type="match status" value="1"/>
</dbReference>
<dbReference type="InterPro" id="IPR029753">
    <property type="entry name" value="D-isomer_DH_CS"/>
</dbReference>
<dbReference type="RefSeq" id="WP_183408815.1">
    <property type="nucleotide sequence ID" value="NZ_JACHWY010000001.1"/>
</dbReference>
<evidence type="ECO:0000313" key="7">
    <source>
        <dbReference type="EMBL" id="MBB3046109.1"/>
    </source>
</evidence>
<keyword evidence="3" id="KW-0520">NAD</keyword>
<dbReference type="Pfam" id="PF02826">
    <property type="entry name" value="2-Hacid_dh_C"/>
    <property type="match status" value="1"/>
</dbReference>
<evidence type="ECO:0000313" key="8">
    <source>
        <dbReference type="Proteomes" id="UP000537130"/>
    </source>
</evidence>
<reference evidence="7 8" key="1">
    <citation type="submission" date="2020-08" db="EMBL/GenBank/DDBJ databases">
        <title>Genomic Encyclopedia of Type Strains, Phase III (KMG-III): the genomes of soil and plant-associated and newly described type strains.</title>
        <authorList>
            <person name="Whitman W."/>
        </authorList>
    </citation>
    <scope>NUCLEOTIDE SEQUENCE [LARGE SCALE GENOMIC DNA]</scope>
    <source>
        <strain evidence="7 8">CECT 8654</strain>
    </source>
</reference>
<protein>
    <submittedName>
        <fullName evidence="7">Glycerate dehydrogenase</fullName>
        <ecNumber evidence="7">1.1.1.29</ecNumber>
    </submittedName>
</protein>
<dbReference type="CDD" id="cd12162">
    <property type="entry name" value="2-Hacid_dh_4"/>
    <property type="match status" value="1"/>
</dbReference>
<keyword evidence="2 4" id="KW-0560">Oxidoreductase</keyword>
<dbReference type="PANTHER" id="PTHR43761">
    <property type="entry name" value="D-ISOMER SPECIFIC 2-HYDROXYACID DEHYDROGENASE FAMILY PROTEIN (AFU_ORTHOLOGUE AFUA_1G13630)"/>
    <property type="match status" value="1"/>
</dbReference>
<feature type="domain" description="D-isomer specific 2-hydroxyacid dehydrogenase NAD-binding" evidence="6">
    <location>
        <begin position="108"/>
        <end position="290"/>
    </location>
</feature>
<sequence>MKGVLLDQGSLQSSDLHLDNLIGEFDNFKAFDQTLSGQQLERLKGSQIALTNKVPLDRETLEQLPELRLILVLATGTNIIDLEAASQLGIAVCNNRDYSTHSLVEHTLSLMLALARRLPAYQQRIANGDWQGADQFCLLDPPIIELHNKQLGVIGAGASGTRLATVAQALGMRTVALESNRPQKTSTTDLPRVSLDRLLKESDVISVNCPLTETTRNLIDANALAQMKPEALLINTARGGIINEADLAAALMRGELGGAALDVLSVEPPRDGNPLLDVVHPNLIITPHNAWGSREARQALIDQSTEIVRRFKQGEVMNCVNQPN</sequence>
<dbReference type="InterPro" id="IPR036291">
    <property type="entry name" value="NAD(P)-bd_dom_sf"/>
</dbReference>
<dbReference type="Gene3D" id="3.40.50.720">
    <property type="entry name" value="NAD(P)-binding Rossmann-like Domain"/>
    <property type="match status" value="2"/>
</dbReference>
<dbReference type="AlphaFoldDB" id="A0A7W4W3B4"/>
<feature type="domain" description="D-isomer specific 2-hydroxyacid dehydrogenase catalytic" evidence="5">
    <location>
        <begin position="25"/>
        <end position="321"/>
    </location>
</feature>
<dbReference type="Proteomes" id="UP000537130">
    <property type="component" value="Unassembled WGS sequence"/>
</dbReference>
<dbReference type="InterPro" id="IPR006140">
    <property type="entry name" value="D-isomer_DH_NAD-bd"/>
</dbReference>
<comment type="similarity">
    <text evidence="1 4">Belongs to the D-isomer specific 2-hydroxyacid dehydrogenase family.</text>
</comment>
<dbReference type="GO" id="GO:0051287">
    <property type="term" value="F:NAD binding"/>
    <property type="evidence" value="ECO:0007669"/>
    <property type="project" value="InterPro"/>
</dbReference>
<dbReference type="InterPro" id="IPR050418">
    <property type="entry name" value="D-iso_2-hydroxyacid_DH_PdxB"/>
</dbReference>
<evidence type="ECO:0000259" key="5">
    <source>
        <dbReference type="Pfam" id="PF00389"/>
    </source>
</evidence>
<name>A0A7W4W3B4_9GAMM</name>
<dbReference type="Pfam" id="PF00389">
    <property type="entry name" value="2-Hacid_dh"/>
    <property type="match status" value="1"/>
</dbReference>
<evidence type="ECO:0000256" key="3">
    <source>
        <dbReference type="ARBA" id="ARBA00023027"/>
    </source>
</evidence>
<dbReference type="EC" id="1.1.1.29" evidence="7"/>
<keyword evidence="8" id="KW-1185">Reference proteome</keyword>
<gene>
    <name evidence="7" type="ORF">FHR99_000345</name>
</gene>
<dbReference type="SUPFAM" id="SSF52283">
    <property type="entry name" value="Formate/glycerate dehydrogenase catalytic domain-like"/>
    <property type="match status" value="1"/>
</dbReference>
<dbReference type="SUPFAM" id="SSF51735">
    <property type="entry name" value="NAD(P)-binding Rossmann-fold domains"/>
    <property type="match status" value="1"/>
</dbReference>
<evidence type="ECO:0000256" key="4">
    <source>
        <dbReference type="RuleBase" id="RU003719"/>
    </source>
</evidence>
<dbReference type="PROSITE" id="PS00670">
    <property type="entry name" value="D_2_HYDROXYACID_DH_2"/>
    <property type="match status" value="1"/>
</dbReference>
<dbReference type="InterPro" id="IPR006139">
    <property type="entry name" value="D-isomer_2_OHA_DH_cat_dom"/>
</dbReference>
<comment type="caution">
    <text evidence="7">The sequence shown here is derived from an EMBL/GenBank/DDBJ whole genome shotgun (WGS) entry which is preliminary data.</text>
</comment>
<dbReference type="EMBL" id="JACHWY010000001">
    <property type="protein sequence ID" value="MBB3046109.1"/>
    <property type="molecule type" value="Genomic_DNA"/>
</dbReference>
<evidence type="ECO:0000256" key="2">
    <source>
        <dbReference type="ARBA" id="ARBA00023002"/>
    </source>
</evidence>